<reference evidence="9" key="2">
    <citation type="journal article" date="2023" name="IMA Fungus">
        <title>Comparative genomic study of the Penicillium genus elucidates a diverse pangenome and 15 lateral gene transfer events.</title>
        <authorList>
            <person name="Petersen C."/>
            <person name="Sorensen T."/>
            <person name="Nielsen M.R."/>
            <person name="Sondergaard T.E."/>
            <person name="Sorensen J.L."/>
            <person name="Fitzpatrick D.A."/>
            <person name="Frisvad J.C."/>
            <person name="Nielsen K.L."/>
        </authorList>
    </citation>
    <scope>NUCLEOTIDE SEQUENCE</scope>
    <source>
        <strain evidence="9">IBT 30761</strain>
    </source>
</reference>
<dbReference type="Gene3D" id="3.40.50.1700">
    <property type="entry name" value="Glycoside hydrolase family 3 C-terminal domain"/>
    <property type="match status" value="1"/>
</dbReference>
<dbReference type="GO" id="GO:0009251">
    <property type="term" value="P:glucan catabolic process"/>
    <property type="evidence" value="ECO:0007669"/>
    <property type="project" value="TreeGrafter"/>
</dbReference>
<evidence type="ECO:0000313" key="10">
    <source>
        <dbReference type="Proteomes" id="UP001149074"/>
    </source>
</evidence>
<dbReference type="InterPro" id="IPR050288">
    <property type="entry name" value="Cellulose_deg_GH3"/>
</dbReference>
<dbReference type="Pfam" id="PF01915">
    <property type="entry name" value="Glyco_hydro_3_C"/>
    <property type="match status" value="1"/>
</dbReference>
<dbReference type="InterPro" id="IPR002772">
    <property type="entry name" value="Glyco_hydro_3_C"/>
</dbReference>
<evidence type="ECO:0000256" key="3">
    <source>
        <dbReference type="ARBA" id="ARBA00012744"/>
    </source>
</evidence>
<evidence type="ECO:0000313" key="9">
    <source>
        <dbReference type="EMBL" id="KAJ5109921.1"/>
    </source>
</evidence>
<dbReference type="EMBL" id="JAPQKI010000003">
    <property type="protein sequence ID" value="KAJ5109921.1"/>
    <property type="molecule type" value="Genomic_DNA"/>
</dbReference>
<evidence type="ECO:0000256" key="7">
    <source>
        <dbReference type="ARBA" id="ARBA00023326"/>
    </source>
</evidence>
<dbReference type="SUPFAM" id="SSF52279">
    <property type="entry name" value="Beta-D-glucan exohydrolase, C-terminal domain"/>
    <property type="match status" value="1"/>
</dbReference>
<proteinExistence type="inferred from homology"/>
<dbReference type="RefSeq" id="XP_056478032.1">
    <property type="nucleotide sequence ID" value="XM_056615060.1"/>
</dbReference>
<keyword evidence="6" id="KW-0326">Glycosidase</keyword>
<keyword evidence="5" id="KW-0119">Carbohydrate metabolism</keyword>
<keyword evidence="4" id="KW-0378">Hydrolase</keyword>
<comment type="caution">
    <text evidence="9">The sequence shown here is derived from an EMBL/GenBank/DDBJ whole genome shotgun (WGS) entry which is preliminary data.</text>
</comment>
<dbReference type="PANTHER" id="PTHR42715:SF14">
    <property type="entry name" value="BETA-GLUCOSIDASE D-RELATED"/>
    <property type="match status" value="1"/>
</dbReference>
<dbReference type="OrthoDB" id="4359105at2759"/>
<evidence type="ECO:0000256" key="4">
    <source>
        <dbReference type="ARBA" id="ARBA00022801"/>
    </source>
</evidence>
<comment type="similarity">
    <text evidence="2">Belongs to the glycosyl hydrolase 3 family.</text>
</comment>
<accession>A0A9W9KLD3</accession>
<dbReference type="InterPro" id="IPR036881">
    <property type="entry name" value="Glyco_hydro_3_C_sf"/>
</dbReference>
<evidence type="ECO:0000256" key="1">
    <source>
        <dbReference type="ARBA" id="ARBA00000448"/>
    </source>
</evidence>
<dbReference type="GO" id="GO:0008422">
    <property type="term" value="F:beta-glucosidase activity"/>
    <property type="evidence" value="ECO:0007669"/>
    <property type="project" value="UniProtKB-EC"/>
</dbReference>
<evidence type="ECO:0000259" key="8">
    <source>
        <dbReference type="Pfam" id="PF01915"/>
    </source>
</evidence>
<dbReference type="PANTHER" id="PTHR42715">
    <property type="entry name" value="BETA-GLUCOSIDASE"/>
    <property type="match status" value="1"/>
</dbReference>
<protein>
    <recommendedName>
        <fullName evidence="3">beta-glucosidase</fullName>
        <ecNumber evidence="3">3.2.1.21</ecNumber>
    </recommendedName>
</protein>
<dbReference type="Proteomes" id="UP001149074">
    <property type="component" value="Unassembled WGS sequence"/>
</dbReference>
<reference evidence="9" key="1">
    <citation type="submission" date="2022-11" db="EMBL/GenBank/DDBJ databases">
        <authorList>
            <person name="Petersen C."/>
        </authorList>
    </citation>
    <scope>NUCLEOTIDE SEQUENCE</scope>
    <source>
        <strain evidence="9">IBT 30761</strain>
    </source>
</reference>
<keyword evidence="7" id="KW-0624">Polysaccharide degradation</keyword>
<comment type="catalytic activity">
    <reaction evidence="1">
        <text>Hydrolysis of terminal, non-reducing beta-D-glucosyl residues with release of beta-D-glucose.</text>
        <dbReference type="EC" id="3.2.1.21"/>
    </reaction>
</comment>
<keyword evidence="10" id="KW-1185">Reference proteome</keyword>
<organism evidence="9 10">
    <name type="scientific">Penicillium argentinense</name>
    <dbReference type="NCBI Taxonomy" id="1131581"/>
    <lineage>
        <taxon>Eukaryota</taxon>
        <taxon>Fungi</taxon>
        <taxon>Dikarya</taxon>
        <taxon>Ascomycota</taxon>
        <taxon>Pezizomycotina</taxon>
        <taxon>Eurotiomycetes</taxon>
        <taxon>Eurotiomycetidae</taxon>
        <taxon>Eurotiales</taxon>
        <taxon>Aspergillaceae</taxon>
        <taxon>Penicillium</taxon>
    </lineage>
</organism>
<dbReference type="EC" id="3.2.1.21" evidence="3"/>
<evidence type="ECO:0000256" key="6">
    <source>
        <dbReference type="ARBA" id="ARBA00023295"/>
    </source>
</evidence>
<evidence type="ECO:0000256" key="2">
    <source>
        <dbReference type="ARBA" id="ARBA00005336"/>
    </source>
</evidence>
<dbReference type="AlphaFoldDB" id="A0A9W9KLD3"/>
<evidence type="ECO:0000256" key="5">
    <source>
        <dbReference type="ARBA" id="ARBA00023277"/>
    </source>
</evidence>
<sequence length="266" mass="29654">MRLFGSSAGPNTVTIPFWARVPHTRVSWPLERAPYEEYSQNSDAYLVFINALTGEGRDHTELYNDQQDKMINTVADNCNNTMVIVSTVGARLVDQCIEYDNITAVLYSFAPRQESGNSIIDVLYSDFNPSVRLNYTIAKNESDYNVHHDSMTECDFTVSYFNSYNITPRYPVGRGLSYTKFSYADLNIPSFDVLSRYPRGSHSVAGPADLWDKIGNISVTISNTGDRAGAKDPSAVSLVPRMLLSSLSDSFVDSNVCSWTKTAMLL</sequence>
<name>A0A9W9KLD3_9EURO</name>
<feature type="domain" description="Glycoside hydrolase family 3 C-terminal" evidence="8">
    <location>
        <begin position="36"/>
        <end position="178"/>
    </location>
</feature>
<gene>
    <name evidence="9" type="ORF">N7532_002566</name>
</gene>
<dbReference type="GeneID" id="81354039"/>